<dbReference type="Proteomes" id="UP000829998">
    <property type="component" value="Chromosome"/>
</dbReference>
<sequence>MFASDPSGGLGALVASNNSSSTPGSCSGFFANVPSGDFIIRYTDLSPVNGHYNQYSAALKKTGPFEFQHPVKIASYSKGNVKVSTAFCRPISNAGAVNVEITDGTVIYPLTFSLYDVNEPSAPLFGPFTVASPELSYQFNEIPSGDYFVRAADQCYSLDTAFSLKNVSGPDFSVQASRSIVCSNNPSVILSFNGADPSLYDIWWEDFFGNFIVEGTEIKLAPTVSTTYICQRKLKDRFCSTNQITGHYYRVRVTPEPDTSLKVSDINCDRFKQSSITIYNAQDSSFEYELLDKNGNSFVPSIVFPGNGSDLKIAIPDSVPLNLGDHIKIKVSNGDAGCTEILTDVADVVDTVGPDTPVLYDAEGECSVTLSAPTAYDACSGPVTGITDAVFPITSLGATQVVWTFDDGRGNISRTVQNVLVKDTSAPVAPVLPDAEGECSVTLSVPEAYDTCSGPVTGTTDTVFPITSLGATQVVWTFDDGSGNISKAVQNVLVKDTSAPLTPILPDAEGECSVTLSAPTAYDACSGSVTGATDTVFPITSLGATQVVWIFDDGRGNISRAVQNVLVKDTSAPLAPILPDVEGECSVTLSAPTAYDACSGAVSGTTDTVFPITSLGDTQVVWSFDDGRANISKTVQNVQVRNIYQLGKEKTICDNGGSGYRVIVSIEKHGFFNITGNGGTGIWNDNVWTSDVIASGTDYNIKFNDAAGCSSFNVHGSAPSCCRLEIESPPSIAINCKDSLDTFRTGKPIIKNSCGLVKIDFVDSTVSEGCNSFTGNLIREFVVTDTDGSSATCRQLIKITDNEAPIFEGDLPQEIFVDSENIPEPAIISAVDDCDAANVSYNEIKEEVDSCFYRLIRTWTAADSCGNVSVYNQKINVSRNIKVFNGLSLNSDGKNEIFYLEGIECYPYNSVEIFSRWGNRVFSIERYDNKKNVFNGFSNSKGTIFKNEKLPAGTYFYILKYDFKIDGSHDFKNIEKNGYLHIVN</sequence>
<evidence type="ECO:0000313" key="2">
    <source>
        <dbReference type="Proteomes" id="UP000829998"/>
    </source>
</evidence>
<gene>
    <name evidence="1" type="ORF">M0M44_10995</name>
</gene>
<proteinExistence type="predicted"/>
<keyword evidence="2" id="KW-1185">Reference proteome</keyword>
<reference evidence="1 2" key="1">
    <citation type="submission" date="2022-04" db="EMBL/GenBank/DDBJ databases">
        <authorList>
            <person name="Ra J.-S."/>
            <person name="Kim S.-B."/>
        </authorList>
    </citation>
    <scope>NUCLEOTIDE SEQUENCE [LARGE SCALE GENOMIC DNA]</scope>
    <source>
        <strain evidence="1 2">MMS21-Er5</strain>
    </source>
</reference>
<dbReference type="RefSeq" id="WP_248729790.1">
    <property type="nucleotide sequence ID" value="NZ_CP096829.1"/>
</dbReference>
<organism evidence="1 2">
    <name type="scientific">Flavobacterium humidisoli</name>
    <dbReference type="NCBI Taxonomy" id="2937442"/>
    <lineage>
        <taxon>Bacteria</taxon>
        <taxon>Pseudomonadati</taxon>
        <taxon>Bacteroidota</taxon>
        <taxon>Flavobacteriia</taxon>
        <taxon>Flavobacteriales</taxon>
        <taxon>Flavobacteriaceae</taxon>
        <taxon>Flavobacterium</taxon>
    </lineage>
</organism>
<dbReference type="EMBL" id="CP096829">
    <property type="protein sequence ID" value="UPZ17852.1"/>
    <property type="molecule type" value="Genomic_DNA"/>
</dbReference>
<protein>
    <submittedName>
        <fullName evidence="1">Gliding motility-associated C-terminal domain-containing protein</fullName>
    </submittedName>
</protein>
<evidence type="ECO:0000313" key="1">
    <source>
        <dbReference type="EMBL" id="UPZ17852.1"/>
    </source>
</evidence>
<name>A0ABY4LYI8_9FLAO</name>
<accession>A0ABY4LYI8</accession>
<dbReference type="Pfam" id="PF13585">
    <property type="entry name" value="CHU_C"/>
    <property type="match status" value="1"/>
</dbReference>